<dbReference type="InterPro" id="IPR009908">
    <property type="entry name" value="Methylamine_util_MauE"/>
</dbReference>
<accession>A0A4Q7NGF8</accession>
<comment type="caution">
    <text evidence="7">The sequence shown here is derived from an EMBL/GenBank/DDBJ whole genome shotgun (WGS) entry which is preliminary data.</text>
</comment>
<dbReference type="EMBL" id="SGXD01000004">
    <property type="protein sequence ID" value="RZS82874.1"/>
    <property type="molecule type" value="Genomic_DNA"/>
</dbReference>
<proteinExistence type="predicted"/>
<dbReference type="RefSeq" id="WP_231116478.1">
    <property type="nucleotide sequence ID" value="NZ_SGXD01000004.1"/>
</dbReference>
<name>A0A4Q7NGF8_9ACTN</name>
<keyword evidence="8" id="KW-1185">Reference proteome</keyword>
<gene>
    <name evidence="7" type="ORF">EV189_3271</name>
</gene>
<evidence type="ECO:0000256" key="4">
    <source>
        <dbReference type="ARBA" id="ARBA00023136"/>
    </source>
</evidence>
<evidence type="ECO:0000256" key="3">
    <source>
        <dbReference type="ARBA" id="ARBA00022989"/>
    </source>
</evidence>
<feature type="transmembrane region" description="Helical" evidence="5">
    <location>
        <begin position="92"/>
        <end position="112"/>
    </location>
</feature>
<keyword evidence="2 5" id="KW-0812">Transmembrane</keyword>
<feature type="domain" description="Methylamine utilisation protein MauE" evidence="6">
    <location>
        <begin position="23"/>
        <end position="154"/>
    </location>
</feature>
<protein>
    <submittedName>
        <fullName evidence="7">Methylamine utilization protein MauE</fullName>
    </submittedName>
</protein>
<keyword evidence="4 5" id="KW-0472">Membrane</keyword>
<comment type="subcellular location">
    <subcellularLocation>
        <location evidence="1">Membrane</location>
        <topology evidence="1">Multi-pass membrane protein</topology>
    </subcellularLocation>
</comment>
<dbReference type="GO" id="GO:0016020">
    <property type="term" value="C:membrane"/>
    <property type="evidence" value="ECO:0007669"/>
    <property type="project" value="UniProtKB-SubCell"/>
</dbReference>
<evidence type="ECO:0000259" key="6">
    <source>
        <dbReference type="Pfam" id="PF07291"/>
    </source>
</evidence>
<dbReference type="Proteomes" id="UP000293638">
    <property type="component" value="Unassembled WGS sequence"/>
</dbReference>
<feature type="transmembrane region" description="Helical" evidence="5">
    <location>
        <begin position="64"/>
        <end position="85"/>
    </location>
</feature>
<evidence type="ECO:0000256" key="2">
    <source>
        <dbReference type="ARBA" id="ARBA00022692"/>
    </source>
</evidence>
<dbReference type="GO" id="GO:0030416">
    <property type="term" value="P:methylamine metabolic process"/>
    <property type="evidence" value="ECO:0007669"/>
    <property type="project" value="InterPro"/>
</dbReference>
<evidence type="ECO:0000313" key="7">
    <source>
        <dbReference type="EMBL" id="RZS82874.1"/>
    </source>
</evidence>
<feature type="transmembrane region" description="Helical" evidence="5">
    <location>
        <begin position="26"/>
        <end position="44"/>
    </location>
</feature>
<evidence type="ECO:0000256" key="5">
    <source>
        <dbReference type="SAM" id="Phobius"/>
    </source>
</evidence>
<sequence>MSTARATLAAPPGTPQRGRVLDTVGTLLRVVLGVVLVVAALLKLPHPGESVRAVQAYQILPHAAGVQVGHVLPFVELAIGVLLVLGLATRGAAVVAGLLMVAFLVGISSAWARGLSIDCGCFGGGGAVAKGHTRYVQELLRDAGLLACAAWLVVRPRTLGALESLLLPDMHDPQDHRPAG</sequence>
<evidence type="ECO:0000313" key="8">
    <source>
        <dbReference type="Proteomes" id="UP000293638"/>
    </source>
</evidence>
<dbReference type="Pfam" id="PF07291">
    <property type="entry name" value="MauE"/>
    <property type="match status" value="1"/>
</dbReference>
<dbReference type="UniPathway" id="UPA00895"/>
<evidence type="ECO:0000256" key="1">
    <source>
        <dbReference type="ARBA" id="ARBA00004141"/>
    </source>
</evidence>
<reference evidence="7 8" key="1">
    <citation type="submission" date="2019-02" db="EMBL/GenBank/DDBJ databases">
        <title>Genomic Encyclopedia of Type Strains, Phase IV (KMG-IV): sequencing the most valuable type-strain genomes for metagenomic binning, comparative biology and taxonomic classification.</title>
        <authorList>
            <person name="Goeker M."/>
        </authorList>
    </citation>
    <scope>NUCLEOTIDE SEQUENCE [LARGE SCALE GENOMIC DNA]</scope>
    <source>
        <strain evidence="7 8">DSM 45622</strain>
    </source>
</reference>
<organism evidence="7 8">
    <name type="scientific">Motilibacter rhizosphaerae</name>
    <dbReference type="NCBI Taxonomy" id="598652"/>
    <lineage>
        <taxon>Bacteria</taxon>
        <taxon>Bacillati</taxon>
        <taxon>Actinomycetota</taxon>
        <taxon>Actinomycetes</taxon>
        <taxon>Motilibacterales</taxon>
        <taxon>Motilibacteraceae</taxon>
        <taxon>Motilibacter</taxon>
    </lineage>
</organism>
<dbReference type="AlphaFoldDB" id="A0A4Q7NGF8"/>
<keyword evidence="3 5" id="KW-1133">Transmembrane helix</keyword>